<evidence type="ECO:0000256" key="6">
    <source>
        <dbReference type="ARBA" id="ARBA00022989"/>
    </source>
</evidence>
<feature type="transmembrane region" description="Helical" evidence="10">
    <location>
        <begin position="403"/>
        <end position="422"/>
    </location>
</feature>
<evidence type="ECO:0000256" key="10">
    <source>
        <dbReference type="SAM" id="Phobius"/>
    </source>
</evidence>
<dbReference type="Pfam" id="PF03023">
    <property type="entry name" value="MurJ"/>
    <property type="match status" value="1"/>
</dbReference>
<organism evidence="11 12">
    <name type="scientific">Kaistia hirudinis</name>
    <dbReference type="NCBI Taxonomy" id="1293440"/>
    <lineage>
        <taxon>Bacteria</taxon>
        <taxon>Pseudomonadati</taxon>
        <taxon>Pseudomonadota</taxon>
        <taxon>Alphaproteobacteria</taxon>
        <taxon>Hyphomicrobiales</taxon>
        <taxon>Kaistiaceae</taxon>
        <taxon>Kaistia</taxon>
    </lineage>
</organism>
<evidence type="ECO:0000256" key="7">
    <source>
        <dbReference type="ARBA" id="ARBA00023136"/>
    </source>
</evidence>
<feature type="transmembrane region" description="Helical" evidence="10">
    <location>
        <begin position="371"/>
        <end position="391"/>
    </location>
</feature>
<feature type="transmembrane region" description="Helical" evidence="10">
    <location>
        <begin position="470"/>
        <end position="496"/>
    </location>
</feature>
<comment type="similarity">
    <text evidence="9">Belongs to the MurJ/MviN family.</text>
</comment>
<feature type="transmembrane region" description="Helical" evidence="10">
    <location>
        <begin position="248"/>
        <end position="269"/>
    </location>
</feature>
<gene>
    <name evidence="11" type="ORF">GGR25_003185</name>
</gene>
<dbReference type="PRINTS" id="PR01806">
    <property type="entry name" value="VIRFACTRMVIN"/>
</dbReference>
<accession>A0A840AST9</accession>
<feature type="transmembrane region" description="Helical" evidence="10">
    <location>
        <begin position="502"/>
        <end position="524"/>
    </location>
</feature>
<evidence type="ECO:0000256" key="4">
    <source>
        <dbReference type="ARBA" id="ARBA00022960"/>
    </source>
</evidence>
<keyword evidence="4" id="KW-0133">Cell shape</keyword>
<proteinExistence type="inferred from homology"/>
<protein>
    <submittedName>
        <fullName evidence="11">Putative peptidoglycan lipid II flippase</fullName>
    </submittedName>
</protein>
<dbReference type="AlphaFoldDB" id="A0A840AST9"/>
<evidence type="ECO:0000256" key="8">
    <source>
        <dbReference type="ARBA" id="ARBA00060041"/>
    </source>
</evidence>
<feature type="transmembrane region" description="Helical" evidence="10">
    <location>
        <begin position="151"/>
        <end position="171"/>
    </location>
</feature>
<feature type="transmembrane region" description="Helical" evidence="10">
    <location>
        <begin position="69"/>
        <end position="91"/>
    </location>
</feature>
<dbReference type="PANTHER" id="PTHR47019">
    <property type="entry name" value="LIPID II FLIPPASE MURJ"/>
    <property type="match status" value="1"/>
</dbReference>
<keyword evidence="2" id="KW-1003">Cell membrane</keyword>
<dbReference type="GO" id="GO:0005886">
    <property type="term" value="C:plasma membrane"/>
    <property type="evidence" value="ECO:0007669"/>
    <property type="project" value="UniProtKB-SubCell"/>
</dbReference>
<dbReference type="GO" id="GO:0034204">
    <property type="term" value="P:lipid translocation"/>
    <property type="evidence" value="ECO:0007669"/>
    <property type="project" value="TreeGrafter"/>
</dbReference>
<comment type="caution">
    <text evidence="11">The sequence shown here is derived from an EMBL/GenBank/DDBJ whole genome shotgun (WGS) entry which is preliminary data.</text>
</comment>
<dbReference type="GO" id="GO:0015648">
    <property type="term" value="F:lipid-linked peptidoglycan transporter activity"/>
    <property type="evidence" value="ECO:0007669"/>
    <property type="project" value="TreeGrafter"/>
</dbReference>
<keyword evidence="6 10" id="KW-1133">Transmembrane helix</keyword>
<evidence type="ECO:0000313" key="11">
    <source>
        <dbReference type="EMBL" id="MBB3932127.1"/>
    </source>
</evidence>
<feature type="transmembrane region" description="Helical" evidence="10">
    <location>
        <begin position="331"/>
        <end position="359"/>
    </location>
</feature>
<comment type="subcellular location">
    <subcellularLocation>
        <location evidence="1">Cell membrane</location>
        <topology evidence="1">Multi-pass membrane protein</topology>
    </subcellularLocation>
</comment>
<feature type="transmembrane region" description="Helical" evidence="10">
    <location>
        <begin position="289"/>
        <end position="310"/>
    </location>
</feature>
<dbReference type="GO" id="GO:0008360">
    <property type="term" value="P:regulation of cell shape"/>
    <property type="evidence" value="ECO:0007669"/>
    <property type="project" value="UniProtKB-KW"/>
</dbReference>
<dbReference type="NCBIfam" id="TIGR01695">
    <property type="entry name" value="murJ_mviN"/>
    <property type="match status" value="1"/>
</dbReference>
<dbReference type="RefSeq" id="WP_246409842.1">
    <property type="nucleotide sequence ID" value="NZ_JACIDS010000004.1"/>
</dbReference>
<feature type="transmembrane region" description="Helical" evidence="10">
    <location>
        <begin position="103"/>
        <end position="131"/>
    </location>
</feature>
<evidence type="ECO:0000256" key="2">
    <source>
        <dbReference type="ARBA" id="ARBA00022475"/>
    </source>
</evidence>
<reference evidence="11 12" key="1">
    <citation type="submission" date="2020-08" db="EMBL/GenBank/DDBJ databases">
        <title>Genomic Encyclopedia of Type Strains, Phase IV (KMG-IV): sequencing the most valuable type-strain genomes for metagenomic binning, comparative biology and taxonomic classification.</title>
        <authorList>
            <person name="Goeker M."/>
        </authorList>
    </citation>
    <scope>NUCLEOTIDE SEQUENCE [LARGE SCALE GENOMIC DNA]</scope>
    <source>
        <strain evidence="11 12">DSM 25966</strain>
    </source>
</reference>
<sequence length="551" mass="58531">MADSPPSPAPAQPKPPSTARTVGIASLIWGTSIFLSRIMGLVREQIIGRTLGASRQADLYFASFTLPDFLNYLLAAGALSIVFIPIFLKYLQAGEDRRGWEAFSVIANFILIVGVAGIAAMMVFAHPLAAIVAPGFTDPDEVATLVRLMRIILPAQFFHVLGGLLSAALMAQDRHALPALAPLVYSGAIIAGGLFGAYHPELGAEGFAWGVLAGSILGPFALPLYGCIRTRMRWYPVFSLRNEDLRRYLVLSLPIMIGFSIVVVDEWIVKNQASYLAAGALSYLQYGRTLMKVPIGVFGMAAGVASYPTVSRMVAAGDVVEAYRVLARAVRLMLVAILGAQVCLTVAGFEAVYAIWGLFGSRFSVADAQETASVLVLLSLGLGGWAAQTVISRGFYALGSTWLPTLVGTTITIAMIPLYVVLRMHFGADGLAVASSVAILVYVFLLGWSQRRRFDREAASRGTSLAGVPGMLSAALRLAAAAAIAIAAGLALRAVLVPLVPGVGFVALFTRGIVLCGVGIAIYATAARLFGVRELVDLAGMITRRLRRRRA</sequence>
<dbReference type="PANTHER" id="PTHR47019:SF1">
    <property type="entry name" value="LIPID II FLIPPASE MURJ"/>
    <property type="match status" value="1"/>
</dbReference>
<feature type="transmembrane region" description="Helical" evidence="10">
    <location>
        <begin position="428"/>
        <end position="449"/>
    </location>
</feature>
<name>A0A840AST9_9HYPH</name>
<comment type="function">
    <text evidence="8">Involved in peptidoglycan biosynthesis. Transports lipid-linked peptidoglycan precursors from the inner to the outer leaflet of the cytoplasmic membrane.</text>
</comment>
<evidence type="ECO:0000313" key="12">
    <source>
        <dbReference type="Proteomes" id="UP000553963"/>
    </source>
</evidence>
<keyword evidence="3 10" id="KW-0812">Transmembrane</keyword>
<dbReference type="EMBL" id="JACIDS010000004">
    <property type="protein sequence ID" value="MBB3932127.1"/>
    <property type="molecule type" value="Genomic_DNA"/>
</dbReference>
<evidence type="ECO:0000256" key="3">
    <source>
        <dbReference type="ARBA" id="ARBA00022692"/>
    </source>
</evidence>
<keyword evidence="12" id="KW-1185">Reference proteome</keyword>
<dbReference type="GO" id="GO:0009252">
    <property type="term" value="P:peptidoglycan biosynthetic process"/>
    <property type="evidence" value="ECO:0007669"/>
    <property type="project" value="UniProtKB-KW"/>
</dbReference>
<evidence type="ECO:0000256" key="9">
    <source>
        <dbReference type="ARBA" id="ARBA00061532"/>
    </source>
</evidence>
<evidence type="ECO:0000256" key="1">
    <source>
        <dbReference type="ARBA" id="ARBA00004651"/>
    </source>
</evidence>
<feature type="transmembrane region" description="Helical" evidence="10">
    <location>
        <begin position="183"/>
        <end position="200"/>
    </location>
</feature>
<dbReference type="Proteomes" id="UP000553963">
    <property type="component" value="Unassembled WGS sequence"/>
</dbReference>
<dbReference type="InterPro" id="IPR004268">
    <property type="entry name" value="MurJ"/>
</dbReference>
<keyword evidence="5" id="KW-0573">Peptidoglycan synthesis</keyword>
<keyword evidence="7 10" id="KW-0472">Membrane</keyword>
<feature type="transmembrane region" description="Helical" evidence="10">
    <location>
        <begin position="206"/>
        <end position="228"/>
    </location>
</feature>
<dbReference type="InterPro" id="IPR051050">
    <property type="entry name" value="Lipid_II_flippase_MurJ/MviN"/>
</dbReference>
<evidence type="ECO:0000256" key="5">
    <source>
        <dbReference type="ARBA" id="ARBA00022984"/>
    </source>
</evidence>
<dbReference type="CDD" id="cd13123">
    <property type="entry name" value="MATE_MurJ_like"/>
    <property type="match status" value="1"/>
</dbReference>